<dbReference type="PANTHER" id="PTHR34057:SF10">
    <property type="entry name" value="TRANSPOSASE, PTTA_EN_SPM, PLANT"/>
    <property type="match status" value="1"/>
</dbReference>
<dbReference type="Proteomes" id="UP001141552">
    <property type="component" value="Unassembled WGS sequence"/>
</dbReference>
<reference evidence="2" key="2">
    <citation type="journal article" date="2023" name="Plants (Basel)">
        <title>Annotation of the Turnera subulata (Passifloraceae) Draft Genome Reveals the S-Locus Evolved after the Divergence of Turneroideae from Passifloroideae in a Stepwise Manner.</title>
        <authorList>
            <person name="Henning P.M."/>
            <person name="Roalson E.H."/>
            <person name="Mir W."/>
            <person name="McCubbin A.G."/>
            <person name="Shore J.S."/>
        </authorList>
    </citation>
    <scope>NUCLEOTIDE SEQUENCE</scope>
    <source>
        <strain evidence="2">F60SS</strain>
    </source>
</reference>
<feature type="compositionally biased region" description="Acidic residues" evidence="1">
    <location>
        <begin position="95"/>
        <end position="105"/>
    </location>
</feature>
<reference evidence="2" key="1">
    <citation type="submission" date="2022-02" db="EMBL/GenBank/DDBJ databases">
        <authorList>
            <person name="Henning P.M."/>
            <person name="McCubbin A.G."/>
            <person name="Shore J.S."/>
        </authorList>
    </citation>
    <scope>NUCLEOTIDE SEQUENCE</scope>
    <source>
        <strain evidence="2">F60SS</strain>
        <tissue evidence="2">Leaves</tissue>
    </source>
</reference>
<name>A0A9Q0GEN5_9ROSI</name>
<dbReference type="EMBL" id="JAKUCV010000791">
    <property type="protein sequence ID" value="KAJ4848823.1"/>
    <property type="molecule type" value="Genomic_DNA"/>
</dbReference>
<dbReference type="InterPro" id="IPR038745">
    <property type="entry name" value="AT4G37440-like"/>
</dbReference>
<dbReference type="OrthoDB" id="21648at2759"/>
<evidence type="ECO:0000256" key="1">
    <source>
        <dbReference type="SAM" id="MobiDB-lite"/>
    </source>
</evidence>
<evidence type="ECO:0000313" key="2">
    <source>
        <dbReference type="EMBL" id="KAJ4848823.1"/>
    </source>
</evidence>
<organism evidence="2 3">
    <name type="scientific">Turnera subulata</name>
    <dbReference type="NCBI Taxonomy" id="218843"/>
    <lineage>
        <taxon>Eukaryota</taxon>
        <taxon>Viridiplantae</taxon>
        <taxon>Streptophyta</taxon>
        <taxon>Embryophyta</taxon>
        <taxon>Tracheophyta</taxon>
        <taxon>Spermatophyta</taxon>
        <taxon>Magnoliopsida</taxon>
        <taxon>eudicotyledons</taxon>
        <taxon>Gunneridae</taxon>
        <taxon>Pentapetalae</taxon>
        <taxon>rosids</taxon>
        <taxon>fabids</taxon>
        <taxon>Malpighiales</taxon>
        <taxon>Passifloraceae</taxon>
        <taxon>Turnera</taxon>
    </lineage>
</organism>
<dbReference type="CDD" id="cd11650">
    <property type="entry name" value="AT4G37440_like"/>
    <property type="match status" value="1"/>
</dbReference>
<dbReference type="AlphaFoldDB" id="A0A9Q0GEN5"/>
<evidence type="ECO:0000313" key="3">
    <source>
        <dbReference type="Proteomes" id="UP001141552"/>
    </source>
</evidence>
<feature type="region of interest" description="Disordered" evidence="1">
    <location>
        <begin position="1"/>
        <end position="24"/>
    </location>
</feature>
<accession>A0A9Q0GEN5</accession>
<proteinExistence type="predicted"/>
<comment type="caution">
    <text evidence="2">The sequence shown here is derived from an EMBL/GenBank/DDBJ whole genome shotgun (WGS) entry which is preliminary data.</text>
</comment>
<keyword evidence="3" id="KW-1185">Reference proteome</keyword>
<feature type="compositionally biased region" description="Basic residues" evidence="1">
    <location>
        <begin position="445"/>
        <end position="461"/>
    </location>
</feature>
<protein>
    <submittedName>
        <fullName evidence="2">Uncharacterized protein</fullName>
    </submittedName>
</protein>
<feature type="region of interest" description="Disordered" evidence="1">
    <location>
        <begin position="427"/>
        <end position="466"/>
    </location>
</feature>
<sequence length="623" mass="69019">MGPDSKLGNEVMAGGGGSGLVSDSKDDVVMQCVSNCEDRRFDAQNPHDHGAAADSPAGMDVEVDILECTKSLDNGQGEAPPCDDETESMSSFGDTDPEIENDSSEVESQFHVSGAPPSIFDGYGAGFGMRKKKLTDHWRRFIRPLMWRCKWLELQIKEFQSQALKYDRELALHRQRKQLDCETFMVDDFIAKSLPLPSCLQKNKVMKRKKRKRFEDTADIASYVLQHNLFSYYENKKSGADGVLMIDGANNPDKMVNGNVDFGLQNGFVPPESTSSNSIHEGVFRKIEVLQSHVRRLKAQIDRVMIENPMNFSILSDMSLLAEGDALTSDQSPLLPENGDGALLKSPNILPVLKSECNMGDIKPENAVPSHEKVAEINLVHGDASKDETPHVQNSGSRLLEKLELQTEKQSIQASEPILAADMPVAHPRYSGKSLPKPRLNVTTKSRRRGRRKSGSGRWSRRTSGVPSAQMATFALGALHQQFVDRKINTPEDFHSAILDIFKTPLFSAFNSALPGKHYDVPSGNEIKTLYKAWKEAPESEKREVFINFMKKKVQPNKLDEATMITGIVTPPAAMAAKRAGESLPQLKILKMIPDVIFVPSATILALISSKVTKRMLKANVRS</sequence>
<gene>
    <name evidence="2" type="ORF">Tsubulata_017269</name>
</gene>
<feature type="region of interest" description="Disordered" evidence="1">
    <location>
        <begin position="72"/>
        <end position="110"/>
    </location>
</feature>
<dbReference type="PANTHER" id="PTHR34057">
    <property type="entry name" value="ELONGATION FACTOR"/>
    <property type="match status" value="1"/>
</dbReference>